<comment type="caution">
    <text evidence="1">The sequence shown here is derived from an EMBL/GenBank/DDBJ whole genome shotgun (WGS) entry which is preliminary data.</text>
</comment>
<gene>
    <name evidence="1" type="ORF">Q644_12055</name>
</gene>
<protein>
    <submittedName>
        <fullName evidence="1">Uncharacterized protein</fullName>
    </submittedName>
</protein>
<dbReference type="SUPFAM" id="SSF55874">
    <property type="entry name" value="ATPase domain of HSP90 chaperone/DNA topoisomerase II/histidine kinase"/>
    <property type="match status" value="1"/>
</dbReference>
<dbReference type="InterPro" id="IPR036890">
    <property type="entry name" value="HATPase_C_sf"/>
</dbReference>
<dbReference type="EMBL" id="ASXJ01000024">
    <property type="protein sequence ID" value="ERM03297.1"/>
    <property type="molecule type" value="Genomic_DNA"/>
</dbReference>
<dbReference type="AlphaFoldDB" id="U4VK88"/>
<reference evidence="1 2" key="1">
    <citation type="journal article" date="2014" name="FEMS Microbiol. Lett.">
        <title>Genome sequencing analysis reveals virulence-related gene content of Ochrobactrum intermedium strain 229E, a urease-positive strain isolated from the human gastric niche.</title>
        <authorList>
            <person name="Kulkarni G.J."/>
            <person name="Shetty S."/>
            <person name="Dharne M.S."/>
            <person name="Shouche Y.S."/>
        </authorList>
    </citation>
    <scope>NUCLEOTIDE SEQUENCE [LARGE SCALE GENOMIC DNA]</scope>
    <source>
        <strain evidence="1 2">229E</strain>
    </source>
</reference>
<feature type="non-terminal residue" evidence="1">
    <location>
        <position position="480"/>
    </location>
</feature>
<accession>U4VK88</accession>
<dbReference type="Pfam" id="PF13589">
    <property type="entry name" value="HATPase_c_3"/>
    <property type="match status" value="1"/>
</dbReference>
<organism evidence="1 2">
    <name type="scientific">Brucella intermedia 229E</name>
    <dbReference type="NCBI Taxonomy" id="1337887"/>
    <lineage>
        <taxon>Bacteria</taxon>
        <taxon>Pseudomonadati</taxon>
        <taxon>Pseudomonadota</taxon>
        <taxon>Alphaproteobacteria</taxon>
        <taxon>Hyphomicrobiales</taxon>
        <taxon>Brucellaceae</taxon>
        <taxon>Brucella/Ochrobactrum group</taxon>
        <taxon>Brucella</taxon>
    </lineage>
</organism>
<evidence type="ECO:0000313" key="1">
    <source>
        <dbReference type="EMBL" id="ERM03297.1"/>
    </source>
</evidence>
<name>U4VK88_9HYPH</name>
<sequence>MNFRVSARTILHLGSELISSDGVAFYELIKNSLDANADSVTVNVLYRLHYAKYAEILRELGEDRDTPDVLRERYLRSLLPRRRNWRELRDYALENLVEDAPDLEEVQQTLRQAHSKAEFIEAIRSANRIEIDDDGEGMSMDILQRVYLTIGTSYRAEQKRAQYAAQEDEDIEGGGDDDRPILGEKGLGRLSAMRLGDRVLVVTAQQGSPHWNQLEIDWNDFADAADEDLDSVEVEPEQGNNKGRGESGTLIRISALRSEWSAEKLHSLALDHFSKLSDPFGRTPRPPLTITFNGNSVPIPEFATFLLDQAHGRFQATLSTLGPGTPKIKGEMEYRLHNRRRQLRLSTLELQTLTEIDAATIQRIGPFELDMYWFNRRLLTKIEGIGNLTVVRRILAEWAGGVALYRDGYRVNPYGGPNDDWLDLDRDAFSTSGFKLNRGQIIGRARISQRGNPPYLVDQTNREGLKENPEKQAFVRVLAA</sequence>
<dbReference type="Gene3D" id="3.30.565.10">
    <property type="entry name" value="Histidine kinase-like ATPase, C-terminal domain"/>
    <property type="match status" value="1"/>
</dbReference>
<proteinExistence type="predicted"/>
<dbReference type="Proteomes" id="UP000016842">
    <property type="component" value="Unassembled WGS sequence"/>
</dbReference>
<evidence type="ECO:0000313" key="2">
    <source>
        <dbReference type="Proteomes" id="UP000016842"/>
    </source>
</evidence>